<dbReference type="Proteomes" id="UP000078240">
    <property type="component" value="Unassembled WGS sequence"/>
</dbReference>
<dbReference type="Proteomes" id="UP001287286">
    <property type="component" value="Unassembled WGS sequence"/>
</dbReference>
<dbReference type="PANTHER" id="PTHR47840">
    <property type="entry name" value="ZN(II)2CYS6 TRANSCRIPTION FACTOR (EUROFUNG)-RELATED"/>
    <property type="match status" value="1"/>
</dbReference>
<dbReference type="Gene3D" id="4.10.240.10">
    <property type="entry name" value="Zn(2)-C6 fungal-type DNA-binding domain"/>
    <property type="match status" value="1"/>
</dbReference>
<dbReference type="SMART" id="SM00906">
    <property type="entry name" value="Fungal_trans"/>
    <property type="match status" value="1"/>
</dbReference>
<organism evidence="8 9">
    <name type="scientific">Purpureocillium lilacinum</name>
    <name type="common">Paecilomyces lilacinus</name>
    <dbReference type="NCBI Taxonomy" id="33203"/>
    <lineage>
        <taxon>Eukaryota</taxon>
        <taxon>Fungi</taxon>
        <taxon>Dikarya</taxon>
        <taxon>Ascomycota</taxon>
        <taxon>Pezizomycotina</taxon>
        <taxon>Sordariomycetes</taxon>
        <taxon>Hypocreomycetidae</taxon>
        <taxon>Hypocreales</taxon>
        <taxon>Ophiocordycipitaceae</taxon>
        <taxon>Purpureocillium</taxon>
    </lineage>
</organism>
<feature type="region of interest" description="Disordered" evidence="5">
    <location>
        <begin position="112"/>
        <end position="164"/>
    </location>
</feature>
<dbReference type="PANTHER" id="PTHR47840:SF1">
    <property type="entry name" value="ZN(II)2CYS6 TRANSCRIPTION FACTOR (EUROFUNG)"/>
    <property type="match status" value="1"/>
</dbReference>
<keyword evidence="10" id="KW-1185">Reference proteome</keyword>
<sequence length="709" mass="79344">MSESVDQQEPPRRMRLGTKSCAECRRRKIRCIVPEGAQTCQSCTLHDVACRPQQPRPRDRTQADQTAALRKRVAELESVIGRFLDKVGEDPSLAVRALQAGSLEAGKAACLPRKQAARRQDGEQPASENGSASPGLPTPSASEGSHRRRRSPGNSEDEASENPAYAPLVQLFRDALLIRDNAGSVLDDDEEDQPAVHHLQDELSQLRPDIPDEHIVRLMMRETTVYCSMWSTCYNDYESRVPWQGSPPSEVEDYVVAALARPRFDSTSCKALTWLALCVQQLPTEWLRRHMPSVQRQPLLDSYTKYTHAVLSLHGEDTLDGIQCLLLQFKLLINMGRPRRAWSCVRRAMTSATILGFDRPNDGSDGMKLKKSLWSQACQFELNLSMTLGYPSATLSTYPKPGDIQPLGPLGGLAQTILQHMVRIVGAIVKRDQNCDTATYETTLQIDRELEETRALFPQAWWGEHSPGASLSQIYQQEISKLLFFSLFKIAHTPYMLKSVADPRYEYSRIRAMEGSREVIRTYLRLRNYPGAELIICDLMDFQGFSAGLTLVVGALSRHCATGEPFEAFSEDWSLMEGLIMSLRRTADLLDCRVAEQSVKVLELLSSGHDGRDGDIEALVPYFGRMRIRKPGPKSVQSVSAMSSSTQPNVLLGYHPPPPSAIEMSASEWPTMLPMEIIDEDELRGDWFAVSQDGGQYSWHQTLSTFAIL</sequence>
<reference evidence="7 10" key="3">
    <citation type="journal article" date="2024" name="Microbiol. Resour. Announc.">
        <title>Genome annotations for the ascomycete fungi Trichoderma harzianum, Trichoderma aggressivum, and Purpureocillium lilacinum.</title>
        <authorList>
            <person name="Beijen E.P.W."/>
            <person name="Ohm R.A."/>
        </authorList>
    </citation>
    <scope>NUCLEOTIDE SEQUENCE [LARGE SCALE GENOMIC DNA]</scope>
    <source>
        <strain evidence="7 10">CBS 150709</strain>
    </source>
</reference>
<evidence type="ECO:0000313" key="8">
    <source>
        <dbReference type="EMBL" id="OAQ83713.1"/>
    </source>
</evidence>
<dbReference type="AlphaFoldDB" id="A0A179H2J3"/>
<dbReference type="CDD" id="cd12148">
    <property type="entry name" value="fungal_TF_MHR"/>
    <property type="match status" value="1"/>
</dbReference>
<evidence type="ECO:0000313" key="7">
    <source>
        <dbReference type="EMBL" id="KAK4095652.1"/>
    </source>
</evidence>
<dbReference type="InterPro" id="IPR007219">
    <property type="entry name" value="XnlR_reg_dom"/>
</dbReference>
<proteinExistence type="predicted"/>
<evidence type="ECO:0000256" key="2">
    <source>
        <dbReference type="ARBA" id="ARBA00023015"/>
    </source>
</evidence>
<dbReference type="PROSITE" id="PS00463">
    <property type="entry name" value="ZN2_CY6_FUNGAL_1"/>
    <property type="match status" value="1"/>
</dbReference>
<evidence type="ECO:0000256" key="4">
    <source>
        <dbReference type="ARBA" id="ARBA00023242"/>
    </source>
</evidence>
<keyword evidence="2" id="KW-0805">Transcription regulation</keyword>
<gene>
    <name evidence="7" type="ORF">Purlil1_448</name>
    <name evidence="8" type="ORF">VFPBJ_02481</name>
</gene>
<dbReference type="InterPro" id="IPR001138">
    <property type="entry name" value="Zn2Cys6_DnaBD"/>
</dbReference>
<evidence type="ECO:0000313" key="9">
    <source>
        <dbReference type="Proteomes" id="UP000078240"/>
    </source>
</evidence>
<evidence type="ECO:0000256" key="5">
    <source>
        <dbReference type="SAM" id="MobiDB-lite"/>
    </source>
</evidence>
<dbReference type="EMBL" id="LSBH01000002">
    <property type="protein sequence ID" value="OAQ83713.1"/>
    <property type="molecule type" value="Genomic_DNA"/>
</dbReference>
<reference evidence="8 9" key="1">
    <citation type="submission" date="2016-01" db="EMBL/GenBank/DDBJ databases">
        <title>Biosynthesis of antibiotic leucinostatins and their inhibition on Phytophthora in bio-control Purpureocillium lilacinum.</title>
        <authorList>
            <person name="Wang G."/>
            <person name="Liu Z."/>
            <person name="Lin R."/>
            <person name="Li E."/>
            <person name="Mao Z."/>
            <person name="Ling J."/>
            <person name="Yin W."/>
            <person name="Xie B."/>
        </authorList>
    </citation>
    <scope>NUCLEOTIDE SEQUENCE [LARGE SCALE GENOMIC DNA]</scope>
    <source>
        <strain evidence="8">PLBJ-1</strain>
    </source>
</reference>
<reference evidence="7" key="2">
    <citation type="submission" date="2023-11" db="EMBL/GenBank/DDBJ databases">
        <authorList>
            <person name="Beijen E."/>
            <person name="Ohm R.A."/>
        </authorList>
    </citation>
    <scope>NUCLEOTIDE SEQUENCE</scope>
    <source>
        <strain evidence="7">CBS 150709</strain>
    </source>
</reference>
<name>A0A179H2J3_PURLI</name>
<dbReference type="GO" id="GO:0006351">
    <property type="term" value="P:DNA-templated transcription"/>
    <property type="evidence" value="ECO:0007669"/>
    <property type="project" value="InterPro"/>
</dbReference>
<comment type="caution">
    <text evidence="8">The sequence shown here is derived from an EMBL/GenBank/DDBJ whole genome shotgun (WGS) entry which is preliminary data.</text>
</comment>
<keyword evidence="1" id="KW-0479">Metal-binding</keyword>
<evidence type="ECO:0000256" key="3">
    <source>
        <dbReference type="ARBA" id="ARBA00023163"/>
    </source>
</evidence>
<protein>
    <submittedName>
        <fullName evidence="8">N-terminal binuclear Zn cluster-containing/DNA binding domain-containing protein</fullName>
    </submittedName>
</protein>
<keyword evidence="4" id="KW-0539">Nucleus</keyword>
<keyword evidence="3" id="KW-0804">Transcription</keyword>
<dbReference type="InterPro" id="IPR036864">
    <property type="entry name" value="Zn2-C6_fun-type_DNA-bd_sf"/>
</dbReference>
<dbReference type="SUPFAM" id="SSF57701">
    <property type="entry name" value="Zn2/Cys6 DNA-binding domain"/>
    <property type="match status" value="1"/>
</dbReference>
<evidence type="ECO:0000313" key="10">
    <source>
        <dbReference type="Proteomes" id="UP001287286"/>
    </source>
</evidence>
<dbReference type="GO" id="GO:0008270">
    <property type="term" value="F:zinc ion binding"/>
    <property type="evidence" value="ECO:0007669"/>
    <property type="project" value="InterPro"/>
</dbReference>
<evidence type="ECO:0000259" key="6">
    <source>
        <dbReference type="PROSITE" id="PS50048"/>
    </source>
</evidence>
<dbReference type="PROSITE" id="PS50048">
    <property type="entry name" value="ZN2_CY6_FUNGAL_2"/>
    <property type="match status" value="1"/>
</dbReference>
<dbReference type="GO" id="GO:0003677">
    <property type="term" value="F:DNA binding"/>
    <property type="evidence" value="ECO:0007669"/>
    <property type="project" value="InterPro"/>
</dbReference>
<dbReference type="GO" id="GO:0000981">
    <property type="term" value="F:DNA-binding transcription factor activity, RNA polymerase II-specific"/>
    <property type="evidence" value="ECO:0007669"/>
    <property type="project" value="InterPro"/>
</dbReference>
<accession>A0A179H2J3</accession>
<evidence type="ECO:0000256" key="1">
    <source>
        <dbReference type="ARBA" id="ARBA00022723"/>
    </source>
</evidence>
<feature type="domain" description="Zn(2)-C6 fungal-type" evidence="6">
    <location>
        <begin position="20"/>
        <end position="50"/>
    </location>
</feature>
<dbReference type="SMART" id="SM00066">
    <property type="entry name" value="GAL4"/>
    <property type="match status" value="1"/>
</dbReference>
<dbReference type="EMBL" id="JAWRVI010000001">
    <property type="protein sequence ID" value="KAK4095652.1"/>
    <property type="molecule type" value="Genomic_DNA"/>
</dbReference>
<dbReference type="CDD" id="cd00067">
    <property type="entry name" value="GAL4"/>
    <property type="match status" value="1"/>
</dbReference>